<keyword evidence="2" id="KW-1185">Reference proteome</keyword>
<dbReference type="OrthoDB" id="2078986at2"/>
<dbReference type="STRING" id="1123382.SAMN02745221_01956"/>
<name>A0A1M5R6W4_9FIRM</name>
<gene>
    <name evidence="1" type="ORF">SAMN02745221_01956</name>
</gene>
<sequence length="1136" mass="134879">MSGMNLSLLVKYKDEILKAEIAALLFNLGKTHVGFWRQKDGSNFWESHIKIFEDEYKNEFKKRFGYEVYNEYKNYYQKDSASKTPLEIELESIDCKLKDFFINQKVQVPADWGVGGLYFLDIMKGKASNAAFVEEVFFKGCENINSGIDKGNPVEQMKHSLWIANSFGIFKRSLELKDLDEGRISFLRKLHNFLCACDQYDHTYWPKIREFVLEEIKSWYSRILSDSRFPINDVSLWDQAYMTATMFKAVLADLVLMSEDNSKTENQKVTEYMNKPRNIRWRILGIQYDKLGLAEKGYKPQQIQWYRDTAREIDEEIKKLLEYKYPIGNEVYRDETGIYFLVGEDLGEDMADNMAILVDDLHEIKKEILDIFCERSEDEFYPAIFLTKASRGLMNLGYLLQKARENYLKADWGRKKSDICLLKNSNNKAIGICQICGQRTVFVSERQEFGANICRICWENKTQGRLEKWWENKDGETIWVSELKDKNGRIALISLKFELGDWLSGDMLNSLVLNRKEYNDNFWDVKKFILLFLASHNWDKYENEIAKKIEEIENKKQDISTPNNKKEELGKQIKNYKKMRKVIKTIKELRENSWWEKSLNCTQICSNYQNKFKDVCKEIKKDYESIKTEIQYDIPLLENLRFFPEELAEDAYIGCERNGESFNDFIRQIFFGSITGTVWEKLVRENLNSKVNWDTEVIEWESLNDENVDFLSILILQFLLRKNPSPARLRRIWETTKEFFEEIERNLVDYAGIPEERKKRYYWKGKRNIPDGEYADGEDLFWVRNGEVYSISSPSKPWPEGKKFKLRRLDSPDKPEETYELEVKDAKYDFYKPYLSIIDPTPVSWQFVIPAEYTPTLIDRAIKKYQEDFGLVYGKLPLHIGVVVQEYQKPLYVGIKALRRIRRDVDKPRNLVVKKEAAAIKKVMAFQGCRKWINESADYYSLYWGEHNKGYRFYVFPDDPPRWIASIRDLKDREKIEIVPNTFDFEFLDTNTRRNDIYYNDKGKRSLDSKKQRPYEWEKWEKFQKFAELFEQGDEKKSGTGRKSKLQRLITVLYERLEVKRDGDMEEEDKALLAADFINILELKKDRELAHGIGWLLGISDGQEELYDKICQEMDWTFVQFFIDAYEFWHTALRRL</sequence>
<organism evidence="1 2">
    <name type="scientific">Thermosyntropha lipolytica DSM 11003</name>
    <dbReference type="NCBI Taxonomy" id="1123382"/>
    <lineage>
        <taxon>Bacteria</taxon>
        <taxon>Bacillati</taxon>
        <taxon>Bacillota</taxon>
        <taxon>Clostridia</taxon>
        <taxon>Eubacteriales</taxon>
        <taxon>Syntrophomonadaceae</taxon>
        <taxon>Thermosyntropha</taxon>
    </lineage>
</organism>
<proteinExistence type="predicted"/>
<dbReference type="NCBIfam" id="TIGR02682">
    <property type="entry name" value="cas_csx11"/>
    <property type="match status" value="1"/>
</dbReference>
<dbReference type="AlphaFoldDB" id="A0A1M5R6W4"/>
<dbReference type="EMBL" id="FQWY01000044">
    <property type="protein sequence ID" value="SHH22127.1"/>
    <property type="molecule type" value="Genomic_DNA"/>
</dbReference>
<evidence type="ECO:0000313" key="2">
    <source>
        <dbReference type="Proteomes" id="UP000242329"/>
    </source>
</evidence>
<dbReference type="InterPro" id="IPR014055">
    <property type="entry name" value="CRISPR-assoc_prot_Csx11"/>
</dbReference>
<evidence type="ECO:0000313" key="1">
    <source>
        <dbReference type="EMBL" id="SHH22127.1"/>
    </source>
</evidence>
<dbReference type="Proteomes" id="UP000242329">
    <property type="component" value="Unassembled WGS sequence"/>
</dbReference>
<dbReference type="RefSeq" id="WP_073093294.1">
    <property type="nucleotide sequence ID" value="NZ_FQWY01000044.1"/>
</dbReference>
<protein>
    <submittedName>
        <fullName evidence="1">CRISPR-associated protein, Csx11 family</fullName>
    </submittedName>
</protein>
<reference evidence="2" key="1">
    <citation type="submission" date="2016-11" db="EMBL/GenBank/DDBJ databases">
        <authorList>
            <person name="Varghese N."/>
            <person name="Submissions S."/>
        </authorList>
    </citation>
    <scope>NUCLEOTIDE SEQUENCE [LARGE SCALE GENOMIC DNA]</scope>
    <source>
        <strain evidence="2">DSM 11003</strain>
    </source>
</reference>
<accession>A0A1M5R6W4</accession>